<dbReference type="InterPro" id="IPR035897">
    <property type="entry name" value="Toll_tir_struct_dom_sf"/>
</dbReference>
<dbReference type="SMART" id="SM00255">
    <property type="entry name" value="TIR"/>
    <property type="match status" value="1"/>
</dbReference>
<reference evidence="2 3" key="1">
    <citation type="journal article" date="2013" name="Genome Biol. Evol.">
        <title>Genomes of Stigonematalean cyanobacteria (subsection V) and the evolution of oxygenic photosynthesis from prokaryotes to plastids.</title>
        <authorList>
            <person name="Dagan T."/>
            <person name="Roettger M."/>
            <person name="Stucken K."/>
            <person name="Landan G."/>
            <person name="Koch R."/>
            <person name="Major P."/>
            <person name="Gould S.B."/>
            <person name="Goremykin V.V."/>
            <person name="Rippka R."/>
            <person name="Tandeau de Marsac N."/>
            <person name="Gugger M."/>
            <person name="Lockhart P.J."/>
            <person name="Allen J.F."/>
            <person name="Brune I."/>
            <person name="Maus I."/>
            <person name="Puhler A."/>
            <person name="Martin W.F."/>
        </authorList>
    </citation>
    <scope>NUCLEOTIDE SEQUENCE [LARGE SCALE GENOMIC DNA]</scope>
    <source>
        <strain evidence="2 3">PCC 7110</strain>
    </source>
</reference>
<accession>A0A139X6D5</accession>
<evidence type="ECO:0000259" key="1">
    <source>
        <dbReference type="PROSITE" id="PS50104"/>
    </source>
</evidence>
<proteinExistence type="predicted"/>
<evidence type="ECO:0000313" key="2">
    <source>
        <dbReference type="EMBL" id="KYC40226.1"/>
    </source>
</evidence>
<gene>
    <name evidence="2" type="ORF">WA1_27200</name>
</gene>
<dbReference type="STRING" id="128403.WA1_27200"/>
<dbReference type="SUPFAM" id="SSF52200">
    <property type="entry name" value="Toll/Interleukin receptor TIR domain"/>
    <property type="match status" value="1"/>
</dbReference>
<name>A0A139X6D5_9CYAN</name>
<dbReference type="EMBL" id="ANNX02000030">
    <property type="protein sequence ID" value="KYC40226.1"/>
    <property type="molecule type" value="Genomic_DNA"/>
</dbReference>
<dbReference type="PROSITE" id="PS50104">
    <property type="entry name" value="TIR"/>
    <property type="match status" value="1"/>
</dbReference>
<dbReference type="GO" id="GO:0007165">
    <property type="term" value="P:signal transduction"/>
    <property type="evidence" value="ECO:0007669"/>
    <property type="project" value="InterPro"/>
</dbReference>
<dbReference type="Gene3D" id="3.40.50.10140">
    <property type="entry name" value="Toll/interleukin-1 receptor homology (TIR) domain"/>
    <property type="match status" value="1"/>
</dbReference>
<sequence length="174" mass="20114">MTPNKSIEIYFSYSPVDEKLRDELAKHLTSLKREGVIRDWYESKISAGKERAKEIEKYLNSANIILLLISSDFLDSEELWEIEVTQAMEKHNKQEARVIPVLLRSCVWDSTPFGKLEPLPHNKIPITSWLNKDEAFTDVVQGIQQAVKEISGLKEEAEEKKSVPLRKKRLPRIP</sequence>
<keyword evidence="3" id="KW-1185">Reference proteome</keyword>
<feature type="domain" description="TIR" evidence="1">
    <location>
        <begin position="5"/>
        <end position="147"/>
    </location>
</feature>
<evidence type="ECO:0000313" key="3">
    <source>
        <dbReference type="Proteomes" id="UP000076925"/>
    </source>
</evidence>
<dbReference type="AlphaFoldDB" id="A0A139X6D5"/>
<dbReference type="InterPro" id="IPR000157">
    <property type="entry name" value="TIR_dom"/>
</dbReference>
<organism evidence="2 3">
    <name type="scientific">Scytonema hofmannii PCC 7110</name>
    <dbReference type="NCBI Taxonomy" id="128403"/>
    <lineage>
        <taxon>Bacteria</taxon>
        <taxon>Bacillati</taxon>
        <taxon>Cyanobacteriota</taxon>
        <taxon>Cyanophyceae</taxon>
        <taxon>Nostocales</taxon>
        <taxon>Scytonemataceae</taxon>
        <taxon>Scytonema</taxon>
    </lineage>
</organism>
<protein>
    <recommendedName>
        <fullName evidence="1">TIR domain-containing protein</fullName>
    </recommendedName>
</protein>
<dbReference type="Pfam" id="PF13676">
    <property type="entry name" value="TIR_2"/>
    <property type="match status" value="1"/>
</dbReference>
<comment type="caution">
    <text evidence="2">The sequence shown here is derived from an EMBL/GenBank/DDBJ whole genome shotgun (WGS) entry which is preliminary data.</text>
</comment>
<dbReference type="Proteomes" id="UP000076925">
    <property type="component" value="Unassembled WGS sequence"/>
</dbReference>